<evidence type="ECO:0000256" key="2">
    <source>
        <dbReference type="ARBA" id="ARBA00023027"/>
    </source>
</evidence>
<dbReference type="SUPFAM" id="SSF52283">
    <property type="entry name" value="Formate/glycerate dehydrogenase catalytic domain-like"/>
    <property type="match status" value="1"/>
</dbReference>
<dbReference type="InterPro" id="IPR036291">
    <property type="entry name" value="NAD(P)-bd_dom_sf"/>
</dbReference>
<sequence length="316" mass="35592">MKILVTLPLNERQKERLEMNFRHLKFCYCLKKDVTEEVIRDAEVILGNVDPALLKYAEELKWLQLNNAGTEGFCDGALPKEAVLTNATGAYGLAISEHMIGVLFELQKKLNLYARNQREHVWKSEGHVHVIQGSRVLVIGMGDIGTMFAQKMKALGCRTVGIKRHEGRKPEGVDDLYTLERLERELPKADIVAMSLPGNQDTYHMMNAERLALMKENAVLINVGRGITVDTDALVQALQEKRIAGACLDVTDPEPLPADHPLWDMENVILTPHISGGYALPETLEQILTICIENLECYMVKRPLRNIIDFKTGYCE</sequence>
<dbReference type="Proteomes" id="UP001652461">
    <property type="component" value="Unassembled WGS sequence"/>
</dbReference>
<accession>A0ABT2RZ52</accession>
<keyword evidence="5" id="KW-1185">Reference proteome</keyword>
<keyword evidence="2" id="KW-0520">NAD</keyword>
<dbReference type="RefSeq" id="WP_158364087.1">
    <property type="nucleotide sequence ID" value="NZ_JAOQKC010000015.1"/>
</dbReference>
<reference evidence="4 5" key="1">
    <citation type="journal article" date="2021" name="ISME Commun">
        <title>Automated analysis of genomic sequences facilitates high-throughput and comprehensive description of bacteria.</title>
        <authorList>
            <person name="Hitch T.C.A."/>
        </authorList>
    </citation>
    <scope>NUCLEOTIDE SEQUENCE [LARGE SCALE GENOMIC DNA]</scope>
    <source>
        <strain evidence="4 5">Sanger_04</strain>
    </source>
</reference>
<dbReference type="InterPro" id="IPR006140">
    <property type="entry name" value="D-isomer_DH_NAD-bd"/>
</dbReference>
<dbReference type="PANTHER" id="PTHR43333:SF1">
    <property type="entry name" value="D-ISOMER SPECIFIC 2-HYDROXYACID DEHYDROGENASE NAD-BINDING DOMAIN-CONTAINING PROTEIN"/>
    <property type="match status" value="1"/>
</dbReference>
<comment type="caution">
    <text evidence="4">The sequence shown here is derived from an EMBL/GenBank/DDBJ whole genome shotgun (WGS) entry which is preliminary data.</text>
</comment>
<evidence type="ECO:0000313" key="4">
    <source>
        <dbReference type="EMBL" id="MCU6697558.1"/>
    </source>
</evidence>
<gene>
    <name evidence="4" type="ORF">OCV63_11750</name>
</gene>
<organism evidence="4 5">
    <name type="scientific">Laedolimicola ammoniilytica</name>
    <dbReference type="NCBI Taxonomy" id="2981771"/>
    <lineage>
        <taxon>Bacteria</taxon>
        <taxon>Bacillati</taxon>
        <taxon>Bacillota</taxon>
        <taxon>Clostridia</taxon>
        <taxon>Lachnospirales</taxon>
        <taxon>Lachnospiraceae</taxon>
        <taxon>Laedolimicola</taxon>
    </lineage>
</organism>
<evidence type="ECO:0000313" key="5">
    <source>
        <dbReference type="Proteomes" id="UP001652461"/>
    </source>
</evidence>
<dbReference type="PANTHER" id="PTHR43333">
    <property type="entry name" value="2-HACID_DH_C DOMAIN-CONTAINING PROTEIN"/>
    <property type="match status" value="1"/>
</dbReference>
<dbReference type="Gene3D" id="3.40.50.720">
    <property type="entry name" value="NAD(P)-binding Rossmann-like Domain"/>
    <property type="match status" value="2"/>
</dbReference>
<dbReference type="SUPFAM" id="SSF51735">
    <property type="entry name" value="NAD(P)-binding Rossmann-fold domains"/>
    <property type="match status" value="1"/>
</dbReference>
<dbReference type="EMBL" id="JAOQKC010000015">
    <property type="protein sequence ID" value="MCU6697558.1"/>
    <property type="molecule type" value="Genomic_DNA"/>
</dbReference>
<protein>
    <submittedName>
        <fullName evidence="4">D-2-hydroxyacid dehydrogenase</fullName>
    </submittedName>
</protein>
<dbReference type="Pfam" id="PF02826">
    <property type="entry name" value="2-Hacid_dh_C"/>
    <property type="match status" value="1"/>
</dbReference>
<dbReference type="CDD" id="cd05300">
    <property type="entry name" value="2-Hacid_dh_1"/>
    <property type="match status" value="1"/>
</dbReference>
<name>A0ABT2RZ52_9FIRM</name>
<proteinExistence type="predicted"/>
<keyword evidence="1" id="KW-0560">Oxidoreductase</keyword>
<feature type="domain" description="D-isomer specific 2-hydroxyacid dehydrogenase NAD-binding" evidence="3">
    <location>
        <begin position="101"/>
        <end position="275"/>
    </location>
</feature>
<evidence type="ECO:0000259" key="3">
    <source>
        <dbReference type="Pfam" id="PF02826"/>
    </source>
</evidence>
<evidence type="ECO:0000256" key="1">
    <source>
        <dbReference type="ARBA" id="ARBA00023002"/>
    </source>
</evidence>